<dbReference type="AlphaFoldDB" id="A0AA38HJR8"/>
<keyword evidence="3" id="KW-1185">Reference proteome</keyword>
<feature type="region of interest" description="Disordered" evidence="1">
    <location>
        <begin position="1"/>
        <end position="31"/>
    </location>
</feature>
<organism evidence="2 3">
    <name type="scientific">Zophobas morio</name>
    <dbReference type="NCBI Taxonomy" id="2755281"/>
    <lineage>
        <taxon>Eukaryota</taxon>
        <taxon>Metazoa</taxon>
        <taxon>Ecdysozoa</taxon>
        <taxon>Arthropoda</taxon>
        <taxon>Hexapoda</taxon>
        <taxon>Insecta</taxon>
        <taxon>Pterygota</taxon>
        <taxon>Neoptera</taxon>
        <taxon>Endopterygota</taxon>
        <taxon>Coleoptera</taxon>
        <taxon>Polyphaga</taxon>
        <taxon>Cucujiformia</taxon>
        <taxon>Tenebrionidae</taxon>
        <taxon>Zophobas</taxon>
    </lineage>
</organism>
<comment type="caution">
    <text evidence="2">The sequence shown here is derived from an EMBL/GenBank/DDBJ whole genome shotgun (WGS) entry which is preliminary data.</text>
</comment>
<dbReference type="Proteomes" id="UP001168821">
    <property type="component" value="Unassembled WGS sequence"/>
</dbReference>
<dbReference type="EMBL" id="JALNTZ010000016">
    <property type="protein sequence ID" value="KAJ3639078.1"/>
    <property type="molecule type" value="Genomic_DNA"/>
</dbReference>
<protein>
    <submittedName>
        <fullName evidence="2">Uncharacterized protein</fullName>
    </submittedName>
</protein>
<accession>A0AA38HJR8</accession>
<evidence type="ECO:0000313" key="3">
    <source>
        <dbReference type="Proteomes" id="UP001168821"/>
    </source>
</evidence>
<sequence>MKDKKNEISGKTSARVAASRGQKYRRDLKTRGETGVQNIPLQRCEDFDTAYRQKEHKNLVVRTVRNQEHPMAQRGLLGFPMEQINTGKTKHNSKRHRITHNQKYNLLLEALERKSTVLSKRSKRSG</sequence>
<evidence type="ECO:0000313" key="2">
    <source>
        <dbReference type="EMBL" id="KAJ3639078.1"/>
    </source>
</evidence>
<reference evidence="2" key="1">
    <citation type="journal article" date="2023" name="G3 (Bethesda)">
        <title>Whole genome assemblies of Zophobas morio and Tenebrio molitor.</title>
        <authorList>
            <person name="Kaur S."/>
            <person name="Stinson S.A."/>
            <person name="diCenzo G.C."/>
        </authorList>
    </citation>
    <scope>NUCLEOTIDE SEQUENCE</scope>
    <source>
        <strain evidence="2">QUZm001</strain>
    </source>
</reference>
<gene>
    <name evidence="2" type="ORF">Zmor_004338</name>
</gene>
<proteinExistence type="predicted"/>
<name>A0AA38HJR8_9CUCU</name>
<evidence type="ECO:0000256" key="1">
    <source>
        <dbReference type="SAM" id="MobiDB-lite"/>
    </source>
</evidence>